<gene>
    <name evidence="1" type="primary">ORF86486</name>
</gene>
<reference evidence="1" key="1">
    <citation type="submission" date="2014-12" db="EMBL/GenBank/DDBJ databases">
        <title>Insight into the proteome of Arion vulgaris.</title>
        <authorList>
            <person name="Aradska J."/>
            <person name="Bulat T."/>
            <person name="Smidak R."/>
            <person name="Sarate P."/>
            <person name="Gangsoo J."/>
            <person name="Sialana F."/>
            <person name="Bilban M."/>
            <person name="Lubec G."/>
        </authorList>
    </citation>
    <scope>NUCLEOTIDE SEQUENCE</scope>
    <source>
        <tissue evidence="1">Skin</tissue>
    </source>
</reference>
<name>A0A0B7A072_9EUPU</name>
<proteinExistence type="predicted"/>
<dbReference type="EMBL" id="HACG01026505">
    <property type="protein sequence ID" value="CEK73370.1"/>
    <property type="molecule type" value="Transcribed_RNA"/>
</dbReference>
<protein>
    <submittedName>
        <fullName evidence="1">Uncharacterized protein</fullName>
    </submittedName>
</protein>
<dbReference type="AlphaFoldDB" id="A0A0B7A072"/>
<evidence type="ECO:0000313" key="1">
    <source>
        <dbReference type="EMBL" id="CEK73370.1"/>
    </source>
</evidence>
<sequence length="63" mass="7207">MYVYQKSREASQSLQFIEQIHLTWTLNTFVPHQRLPSIASLEIDSSPQGETTDVNHVDTMCAL</sequence>
<accession>A0A0B7A072</accession>
<organism evidence="1">
    <name type="scientific">Arion vulgaris</name>
    <dbReference type="NCBI Taxonomy" id="1028688"/>
    <lineage>
        <taxon>Eukaryota</taxon>
        <taxon>Metazoa</taxon>
        <taxon>Spiralia</taxon>
        <taxon>Lophotrochozoa</taxon>
        <taxon>Mollusca</taxon>
        <taxon>Gastropoda</taxon>
        <taxon>Heterobranchia</taxon>
        <taxon>Euthyneura</taxon>
        <taxon>Panpulmonata</taxon>
        <taxon>Eupulmonata</taxon>
        <taxon>Stylommatophora</taxon>
        <taxon>Helicina</taxon>
        <taxon>Arionoidea</taxon>
        <taxon>Arionidae</taxon>
        <taxon>Arion</taxon>
    </lineage>
</organism>